<keyword evidence="2" id="KW-1185">Reference proteome</keyword>
<proteinExistence type="predicted"/>
<dbReference type="EMBL" id="QXFT01000895">
    <property type="protein sequence ID" value="KAE9333687.1"/>
    <property type="molecule type" value="Genomic_DNA"/>
</dbReference>
<dbReference type="AlphaFoldDB" id="A0A6A4F781"/>
<reference evidence="1 2" key="1">
    <citation type="submission" date="2018-08" db="EMBL/GenBank/DDBJ databases">
        <title>Genomic investigation of the strawberry pathogen Phytophthora fragariae indicates pathogenicity is determined by transcriptional variation in three key races.</title>
        <authorList>
            <person name="Adams T.M."/>
            <person name="Armitage A.D."/>
            <person name="Sobczyk M.K."/>
            <person name="Bates H.J."/>
            <person name="Dunwell J.M."/>
            <person name="Nellist C.F."/>
            <person name="Harrison R.J."/>
        </authorList>
    </citation>
    <scope>NUCLEOTIDE SEQUENCE [LARGE SCALE GENOMIC DNA]</scope>
    <source>
        <strain evidence="1 2">SCRP333</strain>
    </source>
</reference>
<protein>
    <submittedName>
        <fullName evidence="1">Uncharacterized protein</fullName>
    </submittedName>
</protein>
<evidence type="ECO:0000313" key="1">
    <source>
        <dbReference type="EMBL" id="KAE9333687.1"/>
    </source>
</evidence>
<evidence type="ECO:0000313" key="2">
    <source>
        <dbReference type="Proteomes" id="UP000434957"/>
    </source>
</evidence>
<name>A0A6A4F781_9STRA</name>
<organism evidence="1 2">
    <name type="scientific">Phytophthora rubi</name>
    <dbReference type="NCBI Taxonomy" id="129364"/>
    <lineage>
        <taxon>Eukaryota</taxon>
        <taxon>Sar</taxon>
        <taxon>Stramenopiles</taxon>
        <taxon>Oomycota</taxon>
        <taxon>Peronosporomycetes</taxon>
        <taxon>Peronosporales</taxon>
        <taxon>Peronosporaceae</taxon>
        <taxon>Phytophthora</taxon>
    </lineage>
</organism>
<accession>A0A6A4F781</accession>
<dbReference type="Proteomes" id="UP000434957">
    <property type="component" value="Unassembled WGS sequence"/>
</dbReference>
<sequence length="187" mass="21146">MFKAAPGFSSSLIVSARCFILPRSLPQSLRRNRSNLYRHRLQAPCIADLDHLRSRSPLHSRILDQALQASGDAVKDIHRVTSRDIRPDRTREQACRGRAEKLHVVQVVELVLPMDDFALNNAVPASTSPTPFYVNHSRQPHGRAQCPKASLTTRTTQRIFRMTKWPVALRPLAIYAVRELTALSPPR</sequence>
<comment type="caution">
    <text evidence="1">The sequence shown here is derived from an EMBL/GenBank/DDBJ whole genome shotgun (WGS) entry which is preliminary data.</text>
</comment>
<gene>
    <name evidence="1" type="ORF">PR003_g13899</name>
</gene>